<feature type="region of interest" description="Disordered" evidence="1">
    <location>
        <begin position="46"/>
        <end position="92"/>
    </location>
</feature>
<feature type="compositionally biased region" description="Basic and acidic residues" evidence="1">
    <location>
        <begin position="73"/>
        <end position="88"/>
    </location>
</feature>
<feature type="compositionally biased region" description="Basic residues" evidence="1">
    <location>
        <begin position="63"/>
        <end position="72"/>
    </location>
</feature>
<name>A0A6C0CPL7_9ZZZZ</name>
<evidence type="ECO:0000256" key="1">
    <source>
        <dbReference type="SAM" id="MobiDB-lite"/>
    </source>
</evidence>
<proteinExistence type="predicted"/>
<feature type="compositionally biased region" description="Basic residues" evidence="1">
    <location>
        <begin position="128"/>
        <end position="151"/>
    </location>
</feature>
<accession>A0A6C0CPL7</accession>
<reference evidence="2" key="1">
    <citation type="journal article" date="2020" name="Nature">
        <title>Giant virus diversity and host interactions through global metagenomics.</title>
        <authorList>
            <person name="Schulz F."/>
            <person name="Roux S."/>
            <person name="Paez-Espino D."/>
            <person name="Jungbluth S."/>
            <person name="Walsh D.A."/>
            <person name="Denef V.J."/>
            <person name="McMahon K.D."/>
            <person name="Konstantinidis K.T."/>
            <person name="Eloe-Fadrosh E.A."/>
            <person name="Kyrpides N.C."/>
            <person name="Woyke T."/>
        </authorList>
    </citation>
    <scope>NUCLEOTIDE SEQUENCE</scope>
    <source>
        <strain evidence="2">GVMAG-M-3300021425-30</strain>
    </source>
</reference>
<dbReference type="AlphaFoldDB" id="A0A6C0CPL7"/>
<feature type="region of interest" description="Disordered" evidence="1">
    <location>
        <begin position="121"/>
        <end position="151"/>
    </location>
</feature>
<dbReference type="EMBL" id="MN739468">
    <property type="protein sequence ID" value="QHT06431.1"/>
    <property type="molecule type" value="Genomic_DNA"/>
</dbReference>
<protein>
    <submittedName>
        <fullName evidence="2">Uncharacterized protein</fullName>
    </submittedName>
</protein>
<sequence>MTKKEISYRELLGKVSAAIKKEAAEAGEKFDIKKVGKATSERWKKVKAGTDSEFIQGKSAPVTRKKKSKKSKKDTSEEADEEKHESHKYVHHHHITAQAILDNVDLCSECRDKIKEYMSSSKSNFCKTAKKGKKSKKKRKTRKAKKVNPRN</sequence>
<organism evidence="2">
    <name type="scientific">viral metagenome</name>
    <dbReference type="NCBI Taxonomy" id="1070528"/>
    <lineage>
        <taxon>unclassified sequences</taxon>
        <taxon>metagenomes</taxon>
        <taxon>organismal metagenomes</taxon>
    </lineage>
</organism>
<evidence type="ECO:0000313" key="2">
    <source>
        <dbReference type="EMBL" id="QHT06431.1"/>
    </source>
</evidence>